<organism evidence="1 2">
    <name type="scientific">Rhodospira trueperi</name>
    <dbReference type="NCBI Taxonomy" id="69960"/>
    <lineage>
        <taxon>Bacteria</taxon>
        <taxon>Pseudomonadati</taxon>
        <taxon>Pseudomonadota</taxon>
        <taxon>Alphaproteobacteria</taxon>
        <taxon>Rhodospirillales</taxon>
        <taxon>Rhodospirillaceae</taxon>
        <taxon>Rhodospira</taxon>
    </lineage>
</organism>
<proteinExistence type="predicted"/>
<dbReference type="EMBL" id="FNAP01000012">
    <property type="protein sequence ID" value="SDE77911.1"/>
    <property type="molecule type" value="Genomic_DNA"/>
</dbReference>
<protein>
    <submittedName>
        <fullName evidence="1">Uncharacterized protein</fullName>
    </submittedName>
</protein>
<dbReference type="RefSeq" id="WP_092787425.1">
    <property type="nucleotide sequence ID" value="NZ_FNAP01000012.1"/>
</dbReference>
<reference evidence="1 2" key="1">
    <citation type="submission" date="2016-10" db="EMBL/GenBank/DDBJ databases">
        <authorList>
            <person name="de Groot N.N."/>
        </authorList>
    </citation>
    <scope>NUCLEOTIDE SEQUENCE [LARGE SCALE GENOMIC DNA]</scope>
    <source>
        <strain evidence="1 2">ATCC 700224</strain>
    </source>
</reference>
<dbReference type="Pfam" id="PF18934">
    <property type="entry name" value="DUF5682"/>
    <property type="match status" value="1"/>
</dbReference>
<name>A0A1G7FPS0_9PROT</name>
<evidence type="ECO:0000313" key="2">
    <source>
        <dbReference type="Proteomes" id="UP000199412"/>
    </source>
</evidence>
<evidence type="ECO:0000313" key="1">
    <source>
        <dbReference type="EMBL" id="SDE77911.1"/>
    </source>
</evidence>
<gene>
    <name evidence="1" type="ORF">SAMN05421720_11219</name>
</gene>
<dbReference type="InterPro" id="IPR043737">
    <property type="entry name" value="DUF5682"/>
</dbReference>
<dbReference type="STRING" id="69960.SAMN05421720_11219"/>
<dbReference type="Proteomes" id="UP000199412">
    <property type="component" value="Unassembled WGS sequence"/>
</dbReference>
<keyword evidence="2" id="KW-1185">Reference proteome</keyword>
<accession>A0A1G7FPS0</accession>
<dbReference type="AlphaFoldDB" id="A0A1G7FPS0"/>
<sequence length="801" mass="87057">MDDDPPCADPLFDRVLRRLTQADRGLHFAPIRHHSPACAWAVRQMIRDVRPRQVLIETPSDFHEHIPALLDPATRPPVAIAALIDHPQRPRVVAYAPYCDHSPEYVALREGAAQGARLRFIDLPLAIRVEDNEPPAEQPLPLLEDPRFDSSDYVADLARRTGCRDGFELWDHLFERQLGGRDWRAFFEQVGAYCTGIRRTTGAAAITASGWDRREAHMRAALAEAMKDEGPVVVVIGGFHLAALVDPGAPPPSRPGTRATTRSYLIRYGYAAMDALSGYAAGLPQPGYYAALWQRAMAADGVPHWHDATLDLVTEFAGAMRAAGQAIPVPTQVEWLRLAEGLGTLRGRPGAFRHDLIDAARSALVKGEAGEPEAWTARLIAFLRGSALGEVPSTALSLPLVDDARRRAATHRLEIDDTAQRRRKLDLRRKPAHLAASRFLHAMAMLGTGFARREAGPDFVDGRRTDLLFEDWAYAWTPSVDGRLIEVSDLGDDVPTACLRLFERRWRALSDDGRGDDLDGWLRLFAQGLVVGLGAKLTPFLAALSAAIRSHGEFAAVAAALRRLQVLALSRGPLGIPPEIDVTDLLGTAYHRLVFLCDTLPQTPADLVAARLRGLRVVIEVLRGPGGEALNPDLFDDAIDRVVDAQPRPEILGAVLALCVQSGRRSDADLVAATEGHFAGSLASPEDRTGVVRGVLATAPALVWQVEALLGSIDRLLTSLSEDDFLTLLPHLRLAFTALSPGETDRLARRLAELHGCGIAALMPDPGAAWSPDDVRRATLADRAVRGSIAADGLGTWLLGE</sequence>
<dbReference type="OrthoDB" id="9768066at2"/>